<reference evidence="1 2" key="1">
    <citation type="submission" date="2007-06" db="EMBL/GenBank/DDBJ databases">
        <title>The Genome Sequence of Coccidioides posadasii RMSCC_3488.</title>
        <authorList>
            <consortium name="Coccidioides Genome Resources Consortium"/>
            <consortium name="The Broad Institute Genome Sequencing Platform"/>
            <person name="Henn M.R."/>
            <person name="Sykes S."/>
            <person name="Young S."/>
            <person name="Jaffe D."/>
            <person name="Berlin A."/>
            <person name="Alvarez P."/>
            <person name="Butler J."/>
            <person name="Gnerre S."/>
            <person name="Grabherr M."/>
            <person name="Mauceli E."/>
            <person name="Brockman W."/>
            <person name="Kodira C."/>
            <person name="Alvarado L."/>
            <person name="Zeng Q."/>
            <person name="Crawford M."/>
            <person name="Antoine C."/>
            <person name="Devon K."/>
            <person name="Galgiani J."/>
            <person name="Orsborn K."/>
            <person name="Lewis M.L."/>
            <person name="Nusbaum C."/>
            <person name="Galagan J."/>
            <person name="Birren B."/>
        </authorList>
    </citation>
    <scope>NUCLEOTIDE SEQUENCE [LARGE SCALE GENOMIC DNA]</scope>
    <source>
        <strain evidence="1 2">RMSCC 3488</strain>
    </source>
</reference>
<reference evidence="2" key="3">
    <citation type="journal article" date="2010" name="Genome Res.">
        <title>Population genomic sequencing of Coccidioides fungi reveals recent hybridization and transposon control.</title>
        <authorList>
            <person name="Neafsey D.E."/>
            <person name="Barker B.M."/>
            <person name="Sharpton T.J."/>
            <person name="Stajich J.E."/>
            <person name="Park D.J."/>
            <person name="Whiston E."/>
            <person name="Hung C.-Y."/>
            <person name="McMahan C."/>
            <person name="White J."/>
            <person name="Sykes S."/>
            <person name="Heiman D."/>
            <person name="Young S."/>
            <person name="Zeng Q."/>
            <person name="Abouelleil A."/>
            <person name="Aftuck L."/>
            <person name="Bessette D."/>
            <person name="Brown A."/>
            <person name="FitzGerald M."/>
            <person name="Lui A."/>
            <person name="Macdonald J.P."/>
            <person name="Priest M."/>
            <person name="Orbach M.J."/>
            <person name="Galgiani J.N."/>
            <person name="Kirkland T.N."/>
            <person name="Cole G.T."/>
            <person name="Birren B.W."/>
            <person name="Henn M.R."/>
            <person name="Taylor J.W."/>
            <person name="Rounsley S.D."/>
        </authorList>
    </citation>
    <scope>NUCLEOTIDE SEQUENCE [LARGE SCALE GENOMIC DNA]</scope>
    <source>
        <strain evidence="2">RMSCC 3488</strain>
    </source>
</reference>
<dbReference type="Proteomes" id="UP000054567">
    <property type="component" value="Unassembled WGS sequence"/>
</dbReference>
<dbReference type="VEuPathDB" id="FungiDB:CPAG_03140"/>
<accession>A0A0J6I5X4</accession>
<evidence type="ECO:0000313" key="2">
    <source>
        <dbReference type="Proteomes" id="UP000054567"/>
    </source>
</evidence>
<dbReference type="AlphaFoldDB" id="A0A0J6I5X4"/>
<dbReference type="EMBL" id="DS268110">
    <property type="protein sequence ID" value="KMM66802.1"/>
    <property type="molecule type" value="Genomic_DNA"/>
</dbReference>
<proteinExistence type="predicted"/>
<sequence>MTGQQVGPVFAGDLEEIYRETMKSWQTTELSTKSAHHYFILGVLNARIESRHS</sequence>
<protein>
    <submittedName>
        <fullName evidence="1">Uncharacterized protein</fullName>
    </submittedName>
</protein>
<gene>
    <name evidence="1" type="ORF">CPAG_03140</name>
</gene>
<organism evidence="1 2">
    <name type="scientific">Coccidioides posadasii RMSCC 3488</name>
    <dbReference type="NCBI Taxonomy" id="454284"/>
    <lineage>
        <taxon>Eukaryota</taxon>
        <taxon>Fungi</taxon>
        <taxon>Dikarya</taxon>
        <taxon>Ascomycota</taxon>
        <taxon>Pezizomycotina</taxon>
        <taxon>Eurotiomycetes</taxon>
        <taxon>Eurotiomycetidae</taxon>
        <taxon>Onygenales</taxon>
        <taxon>Onygenaceae</taxon>
        <taxon>Coccidioides</taxon>
    </lineage>
</organism>
<reference evidence="2" key="2">
    <citation type="journal article" date="2009" name="Genome Res.">
        <title>Comparative genomic analyses of the human fungal pathogens Coccidioides and their relatives.</title>
        <authorList>
            <person name="Sharpton T.J."/>
            <person name="Stajich J.E."/>
            <person name="Rounsley S.D."/>
            <person name="Gardner M.J."/>
            <person name="Wortman J.R."/>
            <person name="Jordar V.S."/>
            <person name="Maiti R."/>
            <person name="Kodira C.D."/>
            <person name="Neafsey D.E."/>
            <person name="Zeng Q."/>
            <person name="Hung C.-Y."/>
            <person name="McMahan C."/>
            <person name="Muszewska A."/>
            <person name="Grynberg M."/>
            <person name="Mandel M.A."/>
            <person name="Kellner E.M."/>
            <person name="Barker B.M."/>
            <person name="Galgiani J.N."/>
            <person name="Orbach M.J."/>
            <person name="Kirkland T.N."/>
            <person name="Cole G.T."/>
            <person name="Henn M.R."/>
            <person name="Birren B.W."/>
            <person name="Taylor J.W."/>
        </authorList>
    </citation>
    <scope>NUCLEOTIDE SEQUENCE [LARGE SCALE GENOMIC DNA]</scope>
    <source>
        <strain evidence="2">RMSCC 3488</strain>
    </source>
</reference>
<name>A0A0J6I5X4_COCPO</name>
<evidence type="ECO:0000313" key="1">
    <source>
        <dbReference type="EMBL" id="KMM66802.1"/>
    </source>
</evidence>